<protein>
    <submittedName>
        <fullName evidence="3">Alpha/beta fold hydrolase</fullName>
    </submittedName>
</protein>
<feature type="domain" description="Thioesterase" evidence="2">
    <location>
        <begin position="18"/>
        <end position="238"/>
    </location>
</feature>
<evidence type="ECO:0000313" key="3">
    <source>
        <dbReference type="EMBL" id="GAA3725316.1"/>
    </source>
</evidence>
<dbReference type="Gene3D" id="3.40.50.1820">
    <property type="entry name" value="alpha/beta hydrolase"/>
    <property type="match status" value="1"/>
</dbReference>
<dbReference type="Proteomes" id="UP001500908">
    <property type="component" value="Unassembled WGS sequence"/>
</dbReference>
<name>A0ABP7EUP8_9ACTN</name>
<dbReference type="PANTHER" id="PTHR11487:SF0">
    <property type="entry name" value="S-ACYL FATTY ACID SYNTHASE THIOESTERASE, MEDIUM CHAIN"/>
    <property type="match status" value="1"/>
</dbReference>
<dbReference type="PANTHER" id="PTHR11487">
    <property type="entry name" value="THIOESTERASE"/>
    <property type="match status" value="1"/>
</dbReference>
<sequence>MSPSPFRRPNSVSQPTLRLAMFHHAGGSATMYLPMSEELPADWDLLLFDMPGRGTNQRRSEPASMNHLLAEVAADIDPWLDAPIALVGHSLGAVIASEMGRYLCARGTPPVWVGVSGRVAPDYGPRPTGHLHRLDDETLLDELSGMGAMDRERLTAIPNLRDHFLRTARSDLRLVESYIEPPDRNALTCPLTVFASTDDEWAPLAGMPGWRRETTHSFRQREFSGGHFYFLGERFAEFAQCVVAEAGRNLHLPQE</sequence>
<organism evidence="3 4">
    <name type="scientific">Salinactinospora qingdaonensis</name>
    <dbReference type="NCBI Taxonomy" id="702744"/>
    <lineage>
        <taxon>Bacteria</taxon>
        <taxon>Bacillati</taxon>
        <taxon>Actinomycetota</taxon>
        <taxon>Actinomycetes</taxon>
        <taxon>Streptosporangiales</taxon>
        <taxon>Nocardiopsidaceae</taxon>
        <taxon>Salinactinospora</taxon>
    </lineage>
</organism>
<dbReference type="InterPro" id="IPR012223">
    <property type="entry name" value="TEII"/>
</dbReference>
<dbReference type="RefSeq" id="WP_344966368.1">
    <property type="nucleotide sequence ID" value="NZ_BAABDD010000001.1"/>
</dbReference>
<dbReference type="SUPFAM" id="SSF53474">
    <property type="entry name" value="alpha/beta-Hydrolases"/>
    <property type="match status" value="1"/>
</dbReference>
<evidence type="ECO:0000259" key="2">
    <source>
        <dbReference type="Pfam" id="PF00975"/>
    </source>
</evidence>
<dbReference type="InterPro" id="IPR001031">
    <property type="entry name" value="Thioesterase"/>
</dbReference>
<comment type="similarity">
    <text evidence="1">Belongs to the thioesterase family.</text>
</comment>
<proteinExistence type="inferred from homology"/>
<dbReference type="Pfam" id="PF00975">
    <property type="entry name" value="Thioesterase"/>
    <property type="match status" value="1"/>
</dbReference>
<dbReference type="InterPro" id="IPR029058">
    <property type="entry name" value="AB_hydrolase_fold"/>
</dbReference>
<keyword evidence="4" id="KW-1185">Reference proteome</keyword>
<evidence type="ECO:0000256" key="1">
    <source>
        <dbReference type="ARBA" id="ARBA00007169"/>
    </source>
</evidence>
<dbReference type="GO" id="GO:0016787">
    <property type="term" value="F:hydrolase activity"/>
    <property type="evidence" value="ECO:0007669"/>
    <property type="project" value="UniProtKB-KW"/>
</dbReference>
<reference evidence="4" key="1">
    <citation type="journal article" date="2019" name="Int. J. Syst. Evol. Microbiol.">
        <title>The Global Catalogue of Microorganisms (GCM) 10K type strain sequencing project: providing services to taxonomists for standard genome sequencing and annotation.</title>
        <authorList>
            <consortium name="The Broad Institute Genomics Platform"/>
            <consortium name="The Broad Institute Genome Sequencing Center for Infectious Disease"/>
            <person name="Wu L."/>
            <person name="Ma J."/>
        </authorList>
    </citation>
    <scope>NUCLEOTIDE SEQUENCE [LARGE SCALE GENOMIC DNA]</scope>
    <source>
        <strain evidence="4">JCM 17137</strain>
    </source>
</reference>
<dbReference type="EMBL" id="BAABDD010000001">
    <property type="protein sequence ID" value="GAA3725316.1"/>
    <property type="molecule type" value="Genomic_DNA"/>
</dbReference>
<evidence type="ECO:0000313" key="4">
    <source>
        <dbReference type="Proteomes" id="UP001500908"/>
    </source>
</evidence>
<keyword evidence="3" id="KW-0378">Hydrolase</keyword>
<accession>A0ABP7EUP8</accession>
<comment type="caution">
    <text evidence="3">The sequence shown here is derived from an EMBL/GenBank/DDBJ whole genome shotgun (WGS) entry which is preliminary data.</text>
</comment>
<gene>
    <name evidence="3" type="ORF">GCM10022402_02470</name>
</gene>